<dbReference type="PANTHER" id="PTHR31650:SF1">
    <property type="entry name" value="WAX ESTER SYNTHASE_DIACYLGLYCEROL ACYLTRANSFERASE 4-RELATED"/>
    <property type="match status" value="1"/>
</dbReference>
<comment type="catalytic activity">
    <reaction evidence="8">
        <text>an acyl-CoA + a 1,2-diacyl-sn-glycerol = a triacyl-sn-glycerol + CoA</text>
        <dbReference type="Rhea" id="RHEA:10868"/>
        <dbReference type="ChEBI" id="CHEBI:17815"/>
        <dbReference type="ChEBI" id="CHEBI:57287"/>
        <dbReference type="ChEBI" id="CHEBI:58342"/>
        <dbReference type="ChEBI" id="CHEBI:64615"/>
        <dbReference type="EC" id="2.3.1.20"/>
    </reaction>
</comment>
<evidence type="ECO:0000256" key="5">
    <source>
        <dbReference type="ARBA" id="ARBA00022679"/>
    </source>
</evidence>
<dbReference type="EC" id="2.3.1.20" evidence="3"/>
<dbReference type="GO" id="GO:0005886">
    <property type="term" value="C:plasma membrane"/>
    <property type="evidence" value="ECO:0007669"/>
    <property type="project" value="TreeGrafter"/>
</dbReference>
<feature type="domain" description="O-acyltransferase WSD1 C-terminal" evidence="11">
    <location>
        <begin position="308"/>
        <end position="458"/>
    </location>
</feature>
<dbReference type="NCBIfam" id="TIGR02946">
    <property type="entry name" value="acyl_WS_DGAT"/>
    <property type="match status" value="1"/>
</dbReference>
<keyword evidence="6" id="KW-0443">Lipid metabolism</keyword>
<dbReference type="AlphaFoldDB" id="A0A6J6BBY7"/>
<proteinExistence type="predicted"/>
<sequence>MERLSGMDATFLYLETPAGHMHVAMVGIYDISTMVDGYSFEKFRTHIESRLQSVPPFRRRLVEVPFQFHHPVWIEDPDFDIDNHVRRITAPAPGGRRELGQVAAEIASVPLDRSRPLWEAWVIEGLKQDRVGFVVKVHHAAIDGASGAEIMTALYDLSPDAAPIEAVETPPDRVPNEFELLSYATFSKLRRARAVVPLLSRTIRSVTQLVSNIIDPEMKHGGVPLSAPRTPFNQSIGPRRAVAFARISLPETKAVKTALDVKINDVVLEVCSGTLRRYLLEHDALPDEPLLAVCPVSVRVEEEMGSQGNMVSAMFASLATDVDSAEERLETIRQSTEGAKEDHNAIGARTLTDWAEWAAPRTFGLAARFYSSMNLANQHRPIHNLVISNVPGPPFPLYLAGAELVAAYPMGPIMDGAGLNITVLSYRDHIDIGFLADADLVPDIWEVAAQVEPAFEELRQLAGLSDPTITKTAAPVTQTSQAPSEQSAP</sequence>
<feature type="domain" description="O-acyltransferase WSD1-like N-terminal" evidence="10">
    <location>
        <begin position="4"/>
        <end position="267"/>
    </location>
</feature>
<accession>A0A6J6BBY7</accession>
<evidence type="ECO:0000256" key="1">
    <source>
        <dbReference type="ARBA" id="ARBA00004771"/>
    </source>
</evidence>
<dbReference type="InterPro" id="IPR023213">
    <property type="entry name" value="CAT-like_dom_sf"/>
</dbReference>
<keyword evidence="5" id="KW-0808">Transferase</keyword>
<keyword evidence="7" id="KW-0012">Acyltransferase</keyword>
<evidence type="ECO:0000259" key="10">
    <source>
        <dbReference type="Pfam" id="PF03007"/>
    </source>
</evidence>
<dbReference type="GO" id="GO:0001666">
    <property type="term" value="P:response to hypoxia"/>
    <property type="evidence" value="ECO:0007669"/>
    <property type="project" value="TreeGrafter"/>
</dbReference>
<dbReference type="SUPFAM" id="SSF52777">
    <property type="entry name" value="CoA-dependent acyltransferases"/>
    <property type="match status" value="1"/>
</dbReference>
<comment type="pathway">
    <text evidence="1">Glycerolipid metabolism; triacylglycerol biosynthesis.</text>
</comment>
<evidence type="ECO:0000259" key="11">
    <source>
        <dbReference type="Pfam" id="PF06974"/>
    </source>
</evidence>
<dbReference type="Gene3D" id="3.30.559.10">
    <property type="entry name" value="Chloramphenicol acetyltransferase-like domain"/>
    <property type="match status" value="1"/>
</dbReference>
<dbReference type="InterPro" id="IPR014292">
    <property type="entry name" value="Acyl_transf_WS/DGAT"/>
</dbReference>
<dbReference type="EMBL" id="CAEZSF010000054">
    <property type="protein sequence ID" value="CAB4535919.1"/>
    <property type="molecule type" value="Genomic_DNA"/>
</dbReference>
<organism evidence="12">
    <name type="scientific">freshwater metagenome</name>
    <dbReference type="NCBI Taxonomy" id="449393"/>
    <lineage>
        <taxon>unclassified sequences</taxon>
        <taxon>metagenomes</taxon>
        <taxon>ecological metagenomes</taxon>
    </lineage>
</organism>
<gene>
    <name evidence="12" type="ORF">UFOPK1358_00735</name>
    <name evidence="13" type="ORF">UFOPK2766_00866</name>
    <name evidence="14" type="ORF">UFOPK3519_00673</name>
</gene>
<evidence type="ECO:0000256" key="8">
    <source>
        <dbReference type="ARBA" id="ARBA00048109"/>
    </source>
</evidence>
<dbReference type="Pfam" id="PF03007">
    <property type="entry name" value="WS_DGAT_cat"/>
    <property type="match status" value="1"/>
</dbReference>
<dbReference type="GO" id="GO:0004144">
    <property type="term" value="F:diacylglycerol O-acyltransferase activity"/>
    <property type="evidence" value="ECO:0007669"/>
    <property type="project" value="UniProtKB-EC"/>
</dbReference>
<dbReference type="UniPathway" id="UPA00282"/>
<dbReference type="InterPro" id="IPR045034">
    <property type="entry name" value="O-acyltransferase_WSD1-like"/>
</dbReference>
<evidence type="ECO:0000313" key="13">
    <source>
        <dbReference type="EMBL" id="CAB4738483.1"/>
    </source>
</evidence>
<dbReference type="GO" id="GO:0051701">
    <property type="term" value="P:biological process involved in interaction with host"/>
    <property type="evidence" value="ECO:0007669"/>
    <property type="project" value="TreeGrafter"/>
</dbReference>
<evidence type="ECO:0000256" key="2">
    <source>
        <dbReference type="ARBA" id="ARBA00005189"/>
    </source>
</evidence>
<dbReference type="GO" id="GO:0071731">
    <property type="term" value="P:response to nitric oxide"/>
    <property type="evidence" value="ECO:0007669"/>
    <property type="project" value="TreeGrafter"/>
</dbReference>
<comment type="pathway">
    <text evidence="2">Lipid metabolism.</text>
</comment>
<evidence type="ECO:0000256" key="7">
    <source>
        <dbReference type="ARBA" id="ARBA00023315"/>
    </source>
</evidence>
<evidence type="ECO:0000313" key="12">
    <source>
        <dbReference type="EMBL" id="CAB4535919.1"/>
    </source>
</evidence>
<dbReference type="InterPro" id="IPR004255">
    <property type="entry name" value="O-acyltransferase_WSD1_N"/>
</dbReference>
<dbReference type="GO" id="GO:0019432">
    <property type="term" value="P:triglyceride biosynthetic process"/>
    <property type="evidence" value="ECO:0007669"/>
    <property type="project" value="UniProtKB-UniPathway"/>
</dbReference>
<name>A0A6J6BBY7_9ZZZZ</name>
<evidence type="ECO:0000256" key="6">
    <source>
        <dbReference type="ARBA" id="ARBA00023098"/>
    </source>
</evidence>
<feature type="region of interest" description="Disordered" evidence="9">
    <location>
        <begin position="470"/>
        <end position="489"/>
    </location>
</feature>
<reference evidence="12" key="1">
    <citation type="submission" date="2020-05" db="EMBL/GenBank/DDBJ databases">
        <authorList>
            <person name="Chiriac C."/>
            <person name="Salcher M."/>
            <person name="Ghai R."/>
            <person name="Kavagutti S V."/>
        </authorList>
    </citation>
    <scope>NUCLEOTIDE SEQUENCE</scope>
</reference>
<protein>
    <recommendedName>
        <fullName evidence="3">diacylglycerol O-acyltransferase</fullName>
        <ecNumber evidence="3">2.3.1.20</ecNumber>
    </recommendedName>
</protein>
<evidence type="ECO:0000256" key="9">
    <source>
        <dbReference type="SAM" id="MobiDB-lite"/>
    </source>
</evidence>
<dbReference type="EMBL" id="CAEZYU010000031">
    <property type="protein sequence ID" value="CAB4738483.1"/>
    <property type="molecule type" value="Genomic_DNA"/>
</dbReference>
<evidence type="ECO:0000313" key="14">
    <source>
        <dbReference type="EMBL" id="CAB4897607.1"/>
    </source>
</evidence>
<dbReference type="EMBL" id="CAFBMG010000038">
    <property type="protein sequence ID" value="CAB4897607.1"/>
    <property type="molecule type" value="Genomic_DNA"/>
</dbReference>
<evidence type="ECO:0000256" key="4">
    <source>
        <dbReference type="ARBA" id="ARBA00022516"/>
    </source>
</evidence>
<dbReference type="PANTHER" id="PTHR31650">
    <property type="entry name" value="O-ACYLTRANSFERASE (WSD1-LIKE) FAMILY PROTEIN"/>
    <property type="match status" value="1"/>
</dbReference>
<dbReference type="InterPro" id="IPR009721">
    <property type="entry name" value="O-acyltransferase_WSD1_C"/>
</dbReference>
<evidence type="ECO:0000256" key="3">
    <source>
        <dbReference type="ARBA" id="ARBA00013244"/>
    </source>
</evidence>
<dbReference type="Pfam" id="PF06974">
    <property type="entry name" value="WS_DGAT_C"/>
    <property type="match status" value="1"/>
</dbReference>
<keyword evidence="4" id="KW-0444">Lipid biosynthesis</keyword>